<sequence>MTRKTYDQLRSARWFAPDDFRSFGHRSRAMQMGLDHADWQGRPVIAILNTWSDIGNCHSHFKQRVEEVKRGVLQAGGFPLELPA</sequence>
<dbReference type="PANTHER" id="PTHR43183:SF2">
    <property type="entry name" value="DIHYDROXY-ACID DEHYDRATASE"/>
    <property type="match status" value="1"/>
</dbReference>
<dbReference type="InterPro" id="IPR052352">
    <property type="entry name" value="Sugar_Degrad_Dehydratases"/>
</dbReference>
<comment type="similarity">
    <text evidence="1">Belongs to the IlvD/Edd family.</text>
</comment>
<accession>A0A6J4NTB1</accession>
<proteinExistence type="inferred from homology"/>
<dbReference type="InterPro" id="IPR000581">
    <property type="entry name" value="ILV_EDD_N"/>
</dbReference>
<dbReference type="EC" id="4.2.1.9" evidence="7"/>
<dbReference type="InterPro" id="IPR037237">
    <property type="entry name" value="IlvD/EDD_N"/>
</dbReference>
<keyword evidence="4" id="KW-0411">Iron-sulfur</keyword>
<dbReference type="AlphaFoldDB" id="A0A6J4NTB1"/>
<name>A0A6J4NTB1_9BURK</name>
<dbReference type="Pfam" id="PF00920">
    <property type="entry name" value="ILVD_EDD_N"/>
    <property type="match status" value="1"/>
</dbReference>
<evidence type="ECO:0000313" key="7">
    <source>
        <dbReference type="EMBL" id="CAA9396737.1"/>
    </source>
</evidence>
<dbReference type="PANTHER" id="PTHR43183">
    <property type="entry name" value="HYPOTHETICAL DIHYDROXYACID DEHYDRATASE (EUROFUNG)-RELATED"/>
    <property type="match status" value="1"/>
</dbReference>
<keyword evidence="3" id="KW-0408">Iron</keyword>
<evidence type="ECO:0000259" key="6">
    <source>
        <dbReference type="Pfam" id="PF00920"/>
    </source>
</evidence>
<evidence type="ECO:0000256" key="3">
    <source>
        <dbReference type="ARBA" id="ARBA00023004"/>
    </source>
</evidence>
<dbReference type="SUPFAM" id="SSF143975">
    <property type="entry name" value="IlvD/EDD N-terminal domain-like"/>
    <property type="match status" value="1"/>
</dbReference>
<protein>
    <submittedName>
        <fullName evidence="7">Dihydroxy-acid dehydratase</fullName>
        <ecNumber evidence="7">4.2.1.9</ecNumber>
    </submittedName>
</protein>
<gene>
    <name evidence="7" type="ORF">AVDCRST_MAG51-640</name>
</gene>
<dbReference type="GO" id="GO:0004160">
    <property type="term" value="F:dihydroxy-acid dehydratase activity"/>
    <property type="evidence" value="ECO:0007669"/>
    <property type="project" value="UniProtKB-EC"/>
</dbReference>
<evidence type="ECO:0000256" key="5">
    <source>
        <dbReference type="ARBA" id="ARBA00023239"/>
    </source>
</evidence>
<feature type="non-terminal residue" evidence="7">
    <location>
        <position position="84"/>
    </location>
</feature>
<organism evidence="7">
    <name type="scientific">uncultured Ramlibacter sp</name>
    <dbReference type="NCBI Taxonomy" id="260755"/>
    <lineage>
        <taxon>Bacteria</taxon>
        <taxon>Pseudomonadati</taxon>
        <taxon>Pseudomonadota</taxon>
        <taxon>Betaproteobacteria</taxon>
        <taxon>Burkholderiales</taxon>
        <taxon>Comamonadaceae</taxon>
        <taxon>Ramlibacter</taxon>
        <taxon>environmental samples</taxon>
    </lineage>
</organism>
<evidence type="ECO:0000256" key="1">
    <source>
        <dbReference type="ARBA" id="ARBA00006486"/>
    </source>
</evidence>
<keyword evidence="5 7" id="KW-0456">Lyase</keyword>
<evidence type="ECO:0000256" key="4">
    <source>
        <dbReference type="ARBA" id="ARBA00023014"/>
    </source>
</evidence>
<evidence type="ECO:0000256" key="2">
    <source>
        <dbReference type="ARBA" id="ARBA00022723"/>
    </source>
</evidence>
<dbReference type="GO" id="GO:0051536">
    <property type="term" value="F:iron-sulfur cluster binding"/>
    <property type="evidence" value="ECO:0007669"/>
    <property type="project" value="UniProtKB-KW"/>
</dbReference>
<feature type="domain" description="Dihydroxy-acid/6-phosphogluconate dehydratase N-terminal" evidence="6">
    <location>
        <begin position="42"/>
        <end position="83"/>
    </location>
</feature>
<dbReference type="EMBL" id="CADCUX010000175">
    <property type="protein sequence ID" value="CAA9396737.1"/>
    <property type="molecule type" value="Genomic_DNA"/>
</dbReference>
<reference evidence="7" key="1">
    <citation type="submission" date="2020-02" db="EMBL/GenBank/DDBJ databases">
        <authorList>
            <person name="Meier V. D."/>
        </authorList>
    </citation>
    <scope>NUCLEOTIDE SEQUENCE</scope>
    <source>
        <strain evidence="7">AVDCRST_MAG51</strain>
    </source>
</reference>
<keyword evidence="2" id="KW-0479">Metal-binding</keyword>
<dbReference type="GO" id="GO:0046872">
    <property type="term" value="F:metal ion binding"/>
    <property type="evidence" value="ECO:0007669"/>
    <property type="project" value="UniProtKB-KW"/>
</dbReference>